<dbReference type="PANTHER" id="PTHR11848">
    <property type="entry name" value="TGF-BETA FAMILY"/>
    <property type="match status" value="1"/>
</dbReference>
<evidence type="ECO:0000259" key="9">
    <source>
        <dbReference type="PROSITE" id="PS51362"/>
    </source>
</evidence>
<comment type="subcellular location">
    <subcellularLocation>
        <location evidence="1">Secreted</location>
    </subcellularLocation>
</comment>
<keyword evidence="8" id="KW-0472">Membrane</keyword>
<protein>
    <recommendedName>
        <fullName evidence="9">TGF-beta family profile domain-containing protein</fullName>
    </recommendedName>
</protein>
<dbReference type="PROSITE" id="PS00250">
    <property type="entry name" value="TGF_BETA_1"/>
    <property type="match status" value="1"/>
</dbReference>
<keyword evidence="3" id="KW-0964">Secreted</keyword>
<evidence type="ECO:0000256" key="7">
    <source>
        <dbReference type="SAM" id="MobiDB-lite"/>
    </source>
</evidence>
<dbReference type="PRINTS" id="PR00669">
    <property type="entry name" value="INHIBINA"/>
</dbReference>
<dbReference type="InterPro" id="IPR017948">
    <property type="entry name" value="TGFb_CS"/>
</dbReference>
<dbReference type="InterPro" id="IPR001839">
    <property type="entry name" value="TGF-b_C"/>
</dbReference>
<keyword evidence="4 6" id="KW-0339">Growth factor</keyword>
<feature type="transmembrane region" description="Helical" evidence="8">
    <location>
        <begin position="62"/>
        <end position="80"/>
    </location>
</feature>
<reference evidence="11" key="2">
    <citation type="submission" date="2023-11" db="UniProtKB">
        <authorList>
            <consortium name="WormBaseParasite"/>
        </authorList>
    </citation>
    <scope>IDENTIFICATION</scope>
</reference>
<feature type="domain" description="TGF-beta family profile" evidence="9">
    <location>
        <begin position="448"/>
        <end position="578"/>
    </location>
</feature>
<evidence type="ECO:0000256" key="6">
    <source>
        <dbReference type="RuleBase" id="RU000354"/>
    </source>
</evidence>
<dbReference type="GO" id="GO:0008083">
    <property type="term" value="F:growth factor activity"/>
    <property type="evidence" value="ECO:0007669"/>
    <property type="project" value="UniProtKB-KW"/>
</dbReference>
<dbReference type="Proteomes" id="UP000050795">
    <property type="component" value="Unassembled WGS sequence"/>
</dbReference>
<accession>A0AA85ITE6</accession>
<dbReference type="GO" id="GO:0005125">
    <property type="term" value="F:cytokine activity"/>
    <property type="evidence" value="ECO:0007669"/>
    <property type="project" value="TreeGrafter"/>
</dbReference>
<comment type="similarity">
    <text evidence="2 6">Belongs to the TGF-beta family.</text>
</comment>
<proteinExistence type="inferred from homology"/>
<keyword evidence="8" id="KW-1133">Transmembrane helix</keyword>
<evidence type="ECO:0000256" key="4">
    <source>
        <dbReference type="ARBA" id="ARBA00023030"/>
    </source>
</evidence>
<sequence length="578" mass="66990">MKFCSSCSIIYRKILCLGEYFYFLSIALFKNSALFLIKCFYHCRINTLILTILLKFFKSLSIRLNFMSILLILLITTSTTTTQYEFKFSKLFNPVDASSLLSEKYLSRLSRNNQHFMQSLYDNANKWGEQGEVGLLKSDRMPDENADDNGAAYIHTNDNHINSEASQLMIEKYKRKLLRLLNLKSPPNVNVNNESEWNSLPILLRNRLKAEIDASNQLINKPIDNDDEEKGTLILLNQYKLPIKLPNPNIFTLKVAEEIDPMHISRVTLHIEINGAIRSNSKFTCWEIYPTPYLSRFLWINNKDESIPSPNTNNNNENEYDYNAGESDPEMSSSTDDFLLTPTFINPVTQYYHHYYYYLSSNEYQKMFKLIKPEIAHTLVPEGYSTPDLTLNITDRMIHWLKQMTHNQPYKPLTKYLLITCDDCNNEENIIDPKKVVVEIRYHPRVYRQKRSSLADGDETLSNVCHSTGHHFGCCTQPLSVKFADIGWDNWIIQPKAFQLNYCLGSCKITSAKSLHYDVMDILLRRNLSQFGNIQPDEIQSCCHPTHLASMPVLYLDTNRELQMHRLHNLIVLGCGCS</sequence>
<evidence type="ECO:0000313" key="10">
    <source>
        <dbReference type="Proteomes" id="UP000050795"/>
    </source>
</evidence>
<dbReference type="InterPro" id="IPR015615">
    <property type="entry name" value="TGF-beta-rel"/>
</dbReference>
<reference evidence="10" key="1">
    <citation type="submission" date="2022-06" db="EMBL/GenBank/DDBJ databases">
        <authorList>
            <person name="Berger JAMES D."/>
            <person name="Berger JAMES D."/>
        </authorList>
    </citation>
    <scope>NUCLEOTIDE SEQUENCE [LARGE SCALE GENOMIC DNA]</scope>
</reference>
<dbReference type="InterPro" id="IPR029034">
    <property type="entry name" value="Cystine-knot_cytokine"/>
</dbReference>
<evidence type="ECO:0000313" key="11">
    <source>
        <dbReference type="WBParaSite" id="TREG1_120630.1"/>
    </source>
</evidence>
<name>A0AA85ITE6_TRIRE</name>
<feature type="compositionally biased region" description="Low complexity" evidence="7">
    <location>
        <begin position="311"/>
        <end position="323"/>
    </location>
</feature>
<evidence type="ECO:0000256" key="5">
    <source>
        <dbReference type="ARBA" id="ARBA00023157"/>
    </source>
</evidence>
<evidence type="ECO:0000256" key="1">
    <source>
        <dbReference type="ARBA" id="ARBA00004613"/>
    </source>
</evidence>
<keyword evidence="5" id="KW-1015">Disulfide bond</keyword>
<evidence type="ECO:0000256" key="2">
    <source>
        <dbReference type="ARBA" id="ARBA00006656"/>
    </source>
</evidence>
<dbReference type="SMART" id="SM00204">
    <property type="entry name" value="TGFB"/>
    <property type="match status" value="1"/>
</dbReference>
<evidence type="ECO:0000256" key="3">
    <source>
        <dbReference type="ARBA" id="ARBA00022525"/>
    </source>
</evidence>
<dbReference type="SUPFAM" id="SSF57501">
    <property type="entry name" value="Cystine-knot cytokines"/>
    <property type="match status" value="1"/>
</dbReference>
<dbReference type="PANTHER" id="PTHR11848:SF309">
    <property type="entry name" value="INHIBIN BETA CHAIN"/>
    <property type="match status" value="1"/>
</dbReference>
<dbReference type="WBParaSite" id="TREG1_120630.1">
    <property type="protein sequence ID" value="TREG1_120630.1"/>
    <property type="gene ID" value="TREG1_120630"/>
</dbReference>
<keyword evidence="8" id="KW-0812">Transmembrane</keyword>
<dbReference type="PROSITE" id="PS51362">
    <property type="entry name" value="TGF_BETA_2"/>
    <property type="match status" value="1"/>
</dbReference>
<dbReference type="Gene3D" id="2.10.90.10">
    <property type="entry name" value="Cystine-knot cytokines"/>
    <property type="match status" value="1"/>
</dbReference>
<feature type="transmembrane region" description="Helical" evidence="8">
    <location>
        <begin position="20"/>
        <end position="41"/>
    </location>
</feature>
<dbReference type="GO" id="GO:0005615">
    <property type="term" value="C:extracellular space"/>
    <property type="evidence" value="ECO:0007669"/>
    <property type="project" value="TreeGrafter"/>
</dbReference>
<evidence type="ECO:0000256" key="8">
    <source>
        <dbReference type="SAM" id="Phobius"/>
    </source>
</evidence>
<organism evidence="10 11">
    <name type="scientific">Trichobilharzia regenti</name>
    <name type="common">Nasal bird schistosome</name>
    <dbReference type="NCBI Taxonomy" id="157069"/>
    <lineage>
        <taxon>Eukaryota</taxon>
        <taxon>Metazoa</taxon>
        <taxon>Spiralia</taxon>
        <taxon>Lophotrochozoa</taxon>
        <taxon>Platyhelminthes</taxon>
        <taxon>Trematoda</taxon>
        <taxon>Digenea</taxon>
        <taxon>Strigeidida</taxon>
        <taxon>Schistosomatoidea</taxon>
        <taxon>Schistosomatidae</taxon>
        <taxon>Trichobilharzia</taxon>
    </lineage>
</organism>
<keyword evidence="10" id="KW-1185">Reference proteome</keyword>
<dbReference type="AlphaFoldDB" id="A0AA85ITE6"/>
<feature type="region of interest" description="Disordered" evidence="7">
    <location>
        <begin position="306"/>
        <end position="329"/>
    </location>
</feature>
<dbReference type="Pfam" id="PF00019">
    <property type="entry name" value="TGF_beta"/>
    <property type="match status" value="1"/>
</dbReference>